<dbReference type="SUPFAM" id="SSF88723">
    <property type="entry name" value="PIN domain-like"/>
    <property type="match status" value="1"/>
</dbReference>
<evidence type="ECO:0000313" key="2">
    <source>
        <dbReference type="EMBL" id="AZH25613.1"/>
    </source>
</evidence>
<keyword evidence="5" id="KW-1185">Reference proteome</keyword>
<dbReference type="Pfam" id="PF01850">
    <property type="entry name" value="PIN"/>
    <property type="match status" value="1"/>
</dbReference>
<dbReference type="EMBL" id="CP034145">
    <property type="protein sequence ID" value="AZH25613.1"/>
    <property type="molecule type" value="Genomic_DNA"/>
</dbReference>
<name>A0A3M0DTQ0_9EURY</name>
<evidence type="ECO:0000313" key="4">
    <source>
        <dbReference type="Proteomes" id="UP000277326"/>
    </source>
</evidence>
<dbReference type="InterPro" id="IPR002716">
    <property type="entry name" value="PIN_dom"/>
</dbReference>
<dbReference type="Proteomes" id="UP000282007">
    <property type="component" value="Chromosome"/>
</dbReference>
<dbReference type="OrthoDB" id="194754at2157"/>
<evidence type="ECO:0000259" key="1">
    <source>
        <dbReference type="Pfam" id="PF01850"/>
    </source>
</evidence>
<evidence type="ECO:0000313" key="5">
    <source>
        <dbReference type="Proteomes" id="UP000282007"/>
    </source>
</evidence>
<reference evidence="2 5" key="2">
    <citation type="submission" date="2018-07" db="EMBL/GenBank/DDBJ databases">
        <title>Genome sequences of Haloplanus aerogenes JCM 16430T.</title>
        <authorList>
            <person name="Kim Y.B."/>
            <person name="Roh S.W."/>
        </authorList>
    </citation>
    <scope>NUCLEOTIDE SEQUENCE [LARGE SCALE GENOMIC DNA]</scope>
    <source>
        <strain evidence="2 5">JCM 16430</strain>
    </source>
</reference>
<reference evidence="3 4" key="1">
    <citation type="journal article" date="2015" name="Stand. Genomic Sci.">
        <title>Genomic Encyclopedia of Bacterial and Archaeal Type Strains, Phase III: the genomes of soil and plant-associated and newly described type strains.</title>
        <authorList>
            <person name="Whitman W.B."/>
            <person name="Woyke T."/>
            <person name="Klenk H.P."/>
            <person name="Zhou Y."/>
            <person name="Lilburn T.G."/>
            <person name="Beck B.J."/>
            <person name="De Vos P."/>
            <person name="Vandamme P."/>
            <person name="Eisen J.A."/>
            <person name="Garrity G."/>
            <person name="Hugenholtz P."/>
            <person name="Kyrpides N.C."/>
        </authorList>
    </citation>
    <scope>NUCLEOTIDE SEQUENCE [LARGE SCALE GENOMIC DNA]</scope>
    <source>
        <strain evidence="3 4">CGMCC 1.10124</strain>
    </source>
</reference>
<accession>A0A3M0DTQ0</accession>
<evidence type="ECO:0000313" key="3">
    <source>
        <dbReference type="EMBL" id="RMB25335.1"/>
    </source>
</evidence>
<gene>
    <name evidence="3" type="ORF">ATH50_0422</name>
    <name evidence="2" type="ORF">DU502_09560</name>
</gene>
<dbReference type="EMBL" id="REFS01000001">
    <property type="protein sequence ID" value="RMB25335.1"/>
    <property type="molecule type" value="Genomic_DNA"/>
</dbReference>
<dbReference type="InterPro" id="IPR029060">
    <property type="entry name" value="PIN-like_dom_sf"/>
</dbReference>
<reference evidence="3" key="3">
    <citation type="submission" date="2018-10" db="EMBL/GenBank/DDBJ databases">
        <authorList>
            <person name="Whitman W."/>
            <person name="Huntemann M."/>
            <person name="Clum A."/>
            <person name="Pillay M."/>
            <person name="Palaniappan K."/>
            <person name="Varghese N."/>
            <person name="Mikhailova N."/>
            <person name="Stamatis D."/>
            <person name="Reddy T."/>
            <person name="Daum C."/>
            <person name="Shapiro N."/>
            <person name="Ivanova N."/>
            <person name="Kyrpides N."/>
            <person name="Woyke T."/>
        </authorList>
    </citation>
    <scope>NUCLEOTIDE SEQUENCE</scope>
    <source>
        <strain evidence="3">CGMCC 1.10124</strain>
    </source>
</reference>
<proteinExistence type="predicted"/>
<protein>
    <submittedName>
        <fullName evidence="3">PIN domain-containing protein</fullName>
    </submittedName>
</protein>
<dbReference type="GeneID" id="38471532"/>
<dbReference type="KEGG" id="haer:DU502_09560"/>
<dbReference type="RefSeq" id="WP_121919149.1">
    <property type="nucleotide sequence ID" value="NZ_CP034145.1"/>
</dbReference>
<dbReference type="Gene3D" id="3.40.50.1010">
    <property type="entry name" value="5'-nuclease"/>
    <property type="match status" value="1"/>
</dbReference>
<dbReference type="AlphaFoldDB" id="A0A3M0DTQ0"/>
<sequence length="137" mass="15248">MSKSDWIENVYLDLDVILAELKADDWLASDIDIGSLDEPKTSVATGIELQYVMEDEWDRGRVIRAHQEIASQNIELVPLTSDALDAAADLRSQYEALNVFDGVHLGSAAVLDEPIVSTDTLFPEIPEVEHIDPRDLE</sequence>
<feature type="domain" description="PIN" evidence="1">
    <location>
        <begin position="22"/>
        <end position="126"/>
    </location>
</feature>
<dbReference type="Proteomes" id="UP000277326">
    <property type="component" value="Unassembled WGS sequence"/>
</dbReference>
<organism evidence="3 4">
    <name type="scientific">Haloplanus aerogenes</name>
    <dbReference type="NCBI Taxonomy" id="660522"/>
    <lineage>
        <taxon>Archaea</taxon>
        <taxon>Methanobacteriati</taxon>
        <taxon>Methanobacteriota</taxon>
        <taxon>Stenosarchaea group</taxon>
        <taxon>Halobacteria</taxon>
        <taxon>Halobacteriales</taxon>
        <taxon>Haloferacaceae</taxon>
        <taxon>Haloplanus</taxon>
    </lineage>
</organism>